<dbReference type="InterPro" id="IPR017938">
    <property type="entry name" value="Riboflavin_synthase-like_b-brl"/>
</dbReference>
<dbReference type="InterPro" id="IPR001433">
    <property type="entry name" value="OxRdtase_FAD/NAD-bd"/>
</dbReference>
<evidence type="ECO:0000256" key="2">
    <source>
        <dbReference type="ARBA" id="ARBA00001974"/>
    </source>
</evidence>
<dbReference type="Pfam" id="PF00175">
    <property type="entry name" value="NAD_binding_1"/>
    <property type="match status" value="1"/>
</dbReference>
<dbReference type="PANTHER" id="PTHR19384:SF108">
    <property type="entry name" value="NADPH--CYTOCHROME P450 REDUCTASE"/>
    <property type="match status" value="1"/>
</dbReference>
<accession>A0A6A6E0L0</accession>
<dbReference type="AlphaFoldDB" id="A0A6A6E0L0"/>
<dbReference type="InterPro" id="IPR029039">
    <property type="entry name" value="Flavoprotein-like_sf"/>
</dbReference>
<dbReference type="Proteomes" id="UP000800200">
    <property type="component" value="Unassembled WGS sequence"/>
</dbReference>
<dbReference type="InterPro" id="IPR001094">
    <property type="entry name" value="Flavdoxin-like"/>
</dbReference>
<evidence type="ECO:0000259" key="9">
    <source>
        <dbReference type="PROSITE" id="PS51384"/>
    </source>
</evidence>
<feature type="domain" description="Flavodoxin-like" evidence="8">
    <location>
        <begin position="82"/>
        <end position="229"/>
    </location>
</feature>
<keyword evidence="11" id="KW-1185">Reference proteome</keyword>
<dbReference type="FunFam" id="3.40.50.80:FF:000032">
    <property type="entry name" value="NADPH-dependent diflavin oxidoreductase 1"/>
    <property type="match status" value="1"/>
</dbReference>
<evidence type="ECO:0000256" key="4">
    <source>
        <dbReference type="ARBA" id="ARBA00022643"/>
    </source>
</evidence>
<dbReference type="OrthoDB" id="3633599at2759"/>
<dbReference type="InterPro" id="IPR039261">
    <property type="entry name" value="FNR_nucleotide-bd"/>
</dbReference>
<evidence type="ECO:0000259" key="8">
    <source>
        <dbReference type="PROSITE" id="PS50902"/>
    </source>
</evidence>
<dbReference type="Pfam" id="PF00258">
    <property type="entry name" value="Flavodoxin_1"/>
    <property type="match status" value="1"/>
</dbReference>
<dbReference type="Pfam" id="PF00667">
    <property type="entry name" value="FAD_binding_1"/>
    <property type="match status" value="1"/>
</dbReference>
<keyword evidence="7" id="KW-0560">Oxidoreductase</keyword>
<keyword evidence="5" id="KW-0274">FAD</keyword>
<evidence type="ECO:0000313" key="10">
    <source>
        <dbReference type="EMBL" id="KAF2183720.1"/>
    </source>
</evidence>
<dbReference type="InterPro" id="IPR023173">
    <property type="entry name" value="NADPH_Cyt_P450_Rdtase_alpha"/>
</dbReference>
<dbReference type="InterPro" id="IPR017927">
    <property type="entry name" value="FAD-bd_FR_type"/>
</dbReference>
<dbReference type="PANTHER" id="PTHR19384">
    <property type="entry name" value="NITRIC OXIDE SYNTHASE-RELATED"/>
    <property type="match status" value="1"/>
</dbReference>
<dbReference type="PROSITE" id="PS50902">
    <property type="entry name" value="FLAVODOXIN_LIKE"/>
    <property type="match status" value="1"/>
</dbReference>
<dbReference type="EMBL" id="ML994641">
    <property type="protein sequence ID" value="KAF2183720.1"/>
    <property type="molecule type" value="Genomic_DNA"/>
</dbReference>
<dbReference type="GO" id="GO:0050660">
    <property type="term" value="F:flavin adenine dinucleotide binding"/>
    <property type="evidence" value="ECO:0007669"/>
    <property type="project" value="TreeGrafter"/>
</dbReference>
<sequence>MATYLIPKGIPPVIQPHLLPIIPQYFQKLSYDDLLILPLFFLDPFDCKWFERPQQTTRTRLVTTPGQTRNISKKLDETGSDVAILWGSQSGTAEGFAHRLAIAFRQRFRVDAQVMDLSDYDPHTIALLPETEIVVFIMSTCGEGDPCDNSWDFVNWLKKPFDLDFPLKNLRYAAFGLGNSEYRFFNKVITDVVELLDSLGAAPVLPVGRGDEAKRSTEEDFVEWKDKFLDVVACKLQLTEHETEYKPTVEVVESDNPRSGVCLSTHPQIKYKTGDHIAIWPVNPDEEVSNLLRLLGLEFRKDATIIIRSPGEDNDKLTVPTQTTISTLLGHYLDICAPVKRETVLALAQFATTDKAKSFLKALGKNKCVYGAFLAHNHLTFSRLLQRILDHDNDALWSCLPLSFVIETIPQMTPRTYSISSSSIMSPRNASITVAVAPTPLSSNTAITIPGLTSTYLSSLRASTSSSESVSAPLEAAASLYAQVLPSTFKPPVLSKTPLIMVAAGTGIAPFRGFLYDRARLASTGKPIGRMLLFFGCRHPDVDYLYQDELQNLHSGPLKDKLELVTAFEREEERKYVQDKLEEKGGEVMRLLLEEDAAFYVCGSVSMAKGVERVVAENVGKRRGWDEKEVEAWRRERRRAKRWHEDVWG</sequence>
<dbReference type="Gene3D" id="3.40.50.360">
    <property type="match status" value="1"/>
</dbReference>
<evidence type="ECO:0000313" key="11">
    <source>
        <dbReference type="Proteomes" id="UP000800200"/>
    </source>
</evidence>
<dbReference type="InterPro" id="IPR001709">
    <property type="entry name" value="Flavoprot_Pyr_Nucl_cyt_Rdtase"/>
</dbReference>
<comment type="cofactor">
    <cofactor evidence="2">
        <name>FAD</name>
        <dbReference type="ChEBI" id="CHEBI:57692"/>
    </cofactor>
</comment>
<comment type="cofactor">
    <cofactor evidence="1">
        <name>FMN</name>
        <dbReference type="ChEBI" id="CHEBI:58210"/>
    </cofactor>
</comment>
<keyword evidence="3" id="KW-0285">Flavoprotein</keyword>
<dbReference type="GO" id="GO:0005829">
    <property type="term" value="C:cytosol"/>
    <property type="evidence" value="ECO:0007669"/>
    <property type="project" value="TreeGrafter"/>
</dbReference>
<evidence type="ECO:0000256" key="6">
    <source>
        <dbReference type="ARBA" id="ARBA00022857"/>
    </source>
</evidence>
<dbReference type="InterPro" id="IPR003097">
    <property type="entry name" value="CysJ-like_FAD-binding"/>
</dbReference>
<gene>
    <name evidence="10" type="ORF">K469DRAFT_689852</name>
</gene>
<reference evidence="10" key="1">
    <citation type="journal article" date="2020" name="Stud. Mycol.">
        <title>101 Dothideomycetes genomes: a test case for predicting lifestyles and emergence of pathogens.</title>
        <authorList>
            <person name="Haridas S."/>
            <person name="Albert R."/>
            <person name="Binder M."/>
            <person name="Bloem J."/>
            <person name="Labutti K."/>
            <person name="Salamov A."/>
            <person name="Andreopoulos B."/>
            <person name="Baker S."/>
            <person name="Barry K."/>
            <person name="Bills G."/>
            <person name="Bluhm B."/>
            <person name="Cannon C."/>
            <person name="Castanera R."/>
            <person name="Culley D."/>
            <person name="Daum C."/>
            <person name="Ezra D."/>
            <person name="Gonzalez J."/>
            <person name="Henrissat B."/>
            <person name="Kuo A."/>
            <person name="Liang C."/>
            <person name="Lipzen A."/>
            <person name="Lutzoni F."/>
            <person name="Magnuson J."/>
            <person name="Mondo S."/>
            <person name="Nolan M."/>
            <person name="Ohm R."/>
            <person name="Pangilinan J."/>
            <person name="Park H.-J."/>
            <person name="Ramirez L."/>
            <person name="Alfaro M."/>
            <person name="Sun H."/>
            <person name="Tritt A."/>
            <person name="Yoshinaga Y."/>
            <person name="Zwiers L.-H."/>
            <person name="Turgeon B."/>
            <person name="Goodwin S."/>
            <person name="Spatafora J."/>
            <person name="Crous P."/>
            <person name="Grigoriev I."/>
        </authorList>
    </citation>
    <scope>NUCLEOTIDE SEQUENCE</scope>
    <source>
        <strain evidence="10">CBS 207.26</strain>
    </source>
</reference>
<keyword evidence="4" id="KW-0288">FMN</keyword>
<name>A0A6A6E0L0_9PEZI</name>
<evidence type="ECO:0000256" key="3">
    <source>
        <dbReference type="ARBA" id="ARBA00022630"/>
    </source>
</evidence>
<evidence type="ECO:0008006" key="12">
    <source>
        <dbReference type="Google" id="ProtNLM"/>
    </source>
</evidence>
<evidence type="ECO:0000256" key="1">
    <source>
        <dbReference type="ARBA" id="ARBA00001917"/>
    </source>
</evidence>
<dbReference type="GO" id="GO:0010181">
    <property type="term" value="F:FMN binding"/>
    <property type="evidence" value="ECO:0007669"/>
    <property type="project" value="InterPro"/>
</dbReference>
<dbReference type="PRINTS" id="PR00371">
    <property type="entry name" value="FPNCR"/>
</dbReference>
<dbReference type="Gene3D" id="3.40.50.80">
    <property type="entry name" value="Nucleotide-binding domain of ferredoxin-NADP reductase (FNR) module"/>
    <property type="match status" value="1"/>
</dbReference>
<keyword evidence="6" id="KW-0521">NADP</keyword>
<evidence type="ECO:0000256" key="5">
    <source>
        <dbReference type="ARBA" id="ARBA00022827"/>
    </source>
</evidence>
<dbReference type="SUPFAM" id="SSF52343">
    <property type="entry name" value="Ferredoxin reductase-like, C-terminal NADP-linked domain"/>
    <property type="match status" value="1"/>
</dbReference>
<dbReference type="PRINTS" id="PR00369">
    <property type="entry name" value="FLAVODOXIN"/>
</dbReference>
<evidence type="ECO:0000256" key="7">
    <source>
        <dbReference type="ARBA" id="ARBA00023002"/>
    </source>
</evidence>
<dbReference type="Gene3D" id="2.40.30.10">
    <property type="entry name" value="Translation factors"/>
    <property type="match status" value="1"/>
</dbReference>
<organism evidence="10 11">
    <name type="scientific">Zopfia rhizophila CBS 207.26</name>
    <dbReference type="NCBI Taxonomy" id="1314779"/>
    <lineage>
        <taxon>Eukaryota</taxon>
        <taxon>Fungi</taxon>
        <taxon>Dikarya</taxon>
        <taxon>Ascomycota</taxon>
        <taxon>Pezizomycotina</taxon>
        <taxon>Dothideomycetes</taxon>
        <taxon>Dothideomycetes incertae sedis</taxon>
        <taxon>Zopfiaceae</taxon>
        <taxon>Zopfia</taxon>
    </lineage>
</organism>
<feature type="domain" description="FAD-binding FR-type" evidence="9">
    <location>
        <begin position="229"/>
        <end position="492"/>
    </location>
</feature>
<dbReference type="InterPro" id="IPR008254">
    <property type="entry name" value="Flavodoxin/NO_synth"/>
</dbReference>
<dbReference type="Gene3D" id="1.20.990.10">
    <property type="entry name" value="NADPH-cytochrome p450 Reductase, Chain A, domain 3"/>
    <property type="match status" value="1"/>
</dbReference>
<dbReference type="PROSITE" id="PS51384">
    <property type="entry name" value="FAD_FR"/>
    <property type="match status" value="1"/>
</dbReference>
<dbReference type="SUPFAM" id="SSF63380">
    <property type="entry name" value="Riboflavin synthase domain-like"/>
    <property type="match status" value="1"/>
</dbReference>
<dbReference type="SUPFAM" id="SSF52218">
    <property type="entry name" value="Flavoproteins"/>
    <property type="match status" value="1"/>
</dbReference>
<protein>
    <recommendedName>
        <fullName evidence="12">NADPH--cytochrome P450 reductase</fullName>
    </recommendedName>
</protein>
<proteinExistence type="predicted"/>
<dbReference type="GO" id="GO:0003958">
    <property type="term" value="F:NADPH-hemoprotein reductase activity"/>
    <property type="evidence" value="ECO:0007669"/>
    <property type="project" value="TreeGrafter"/>
</dbReference>